<keyword evidence="3" id="KW-1185">Reference proteome</keyword>
<organism evidence="2 3">
    <name type="scientific">Mesorhabditis spiculigera</name>
    <dbReference type="NCBI Taxonomy" id="96644"/>
    <lineage>
        <taxon>Eukaryota</taxon>
        <taxon>Metazoa</taxon>
        <taxon>Ecdysozoa</taxon>
        <taxon>Nematoda</taxon>
        <taxon>Chromadorea</taxon>
        <taxon>Rhabditida</taxon>
        <taxon>Rhabditina</taxon>
        <taxon>Rhabditomorpha</taxon>
        <taxon>Rhabditoidea</taxon>
        <taxon>Rhabditidae</taxon>
        <taxon>Mesorhabditinae</taxon>
        <taxon>Mesorhabditis</taxon>
    </lineage>
</organism>
<evidence type="ECO:0000313" key="3">
    <source>
        <dbReference type="Proteomes" id="UP001177023"/>
    </source>
</evidence>
<comment type="caution">
    <text evidence="2">The sequence shown here is derived from an EMBL/GenBank/DDBJ whole genome shotgun (WGS) entry which is preliminary data.</text>
</comment>
<name>A0AA36C5F0_9BILA</name>
<feature type="compositionally biased region" description="Polar residues" evidence="1">
    <location>
        <begin position="47"/>
        <end position="64"/>
    </location>
</feature>
<dbReference type="AlphaFoldDB" id="A0AA36C5F0"/>
<evidence type="ECO:0000313" key="2">
    <source>
        <dbReference type="EMBL" id="CAJ0558121.1"/>
    </source>
</evidence>
<sequence length="64" mass="6962">MRHILINTDLARHPKLVTVGGTYDAPKMQIKIITGEPNDGKPVSHSPVDSQTANLQNDAPPQHP</sequence>
<protein>
    <submittedName>
        <fullName evidence="2">Uncharacterized protein</fullName>
    </submittedName>
</protein>
<dbReference type="Proteomes" id="UP001177023">
    <property type="component" value="Unassembled WGS sequence"/>
</dbReference>
<proteinExistence type="predicted"/>
<feature type="region of interest" description="Disordered" evidence="1">
    <location>
        <begin position="34"/>
        <end position="64"/>
    </location>
</feature>
<evidence type="ECO:0000256" key="1">
    <source>
        <dbReference type="SAM" id="MobiDB-lite"/>
    </source>
</evidence>
<dbReference type="EMBL" id="CATQJA010000221">
    <property type="protein sequence ID" value="CAJ0558121.1"/>
    <property type="molecule type" value="Genomic_DNA"/>
</dbReference>
<gene>
    <name evidence="2" type="ORF">MSPICULIGERA_LOCUS858</name>
</gene>
<feature type="non-terminal residue" evidence="2">
    <location>
        <position position="1"/>
    </location>
</feature>
<reference evidence="2" key="1">
    <citation type="submission" date="2023-06" db="EMBL/GenBank/DDBJ databases">
        <authorList>
            <person name="Delattre M."/>
        </authorList>
    </citation>
    <scope>NUCLEOTIDE SEQUENCE</scope>
    <source>
        <strain evidence="2">AF72</strain>
    </source>
</reference>
<accession>A0AA36C5F0</accession>